<dbReference type="EMBL" id="QYRT01000031">
    <property type="protein sequence ID" value="TIH33803.1"/>
    <property type="molecule type" value="Genomic_DNA"/>
</dbReference>
<keyword evidence="2" id="KW-1185">Reference proteome</keyword>
<dbReference type="RefSeq" id="WP_136642926.1">
    <property type="nucleotide sequence ID" value="NZ_QYRT01000031.1"/>
</dbReference>
<comment type="caution">
    <text evidence="1">The sequence shown here is derived from an EMBL/GenBank/DDBJ whole genome shotgun (WGS) entry which is preliminary data.</text>
</comment>
<protein>
    <submittedName>
        <fullName evidence="1">Uncharacterized protein</fullName>
    </submittedName>
</protein>
<name>A0A4T2BQ45_9MICO</name>
<reference evidence="1 2" key="1">
    <citation type="journal article" date="2019" name="Microorganisms">
        <title>Systematic Affiliation and Genome Analysis of Subtercola vilae DB165(T) with Particular Emphasis on Cold Adaptation of an Isolate from a High-Altitude Cold Volcano Lake.</title>
        <authorList>
            <person name="Villalobos A.S."/>
            <person name="Wiese J."/>
            <person name="Imhoff J.F."/>
            <person name="Dorador C."/>
            <person name="Keller A."/>
            <person name="Hentschel U."/>
        </authorList>
    </citation>
    <scope>NUCLEOTIDE SEQUENCE [LARGE SCALE GENOMIC DNA]</scope>
    <source>
        <strain evidence="1 2">DB165</strain>
    </source>
</reference>
<gene>
    <name evidence="1" type="ORF">D4765_14060</name>
</gene>
<organism evidence="1 2">
    <name type="scientific">Subtercola vilae</name>
    <dbReference type="NCBI Taxonomy" id="2056433"/>
    <lineage>
        <taxon>Bacteria</taxon>
        <taxon>Bacillati</taxon>
        <taxon>Actinomycetota</taxon>
        <taxon>Actinomycetes</taxon>
        <taxon>Micrococcales</taxon>
        <taxon>Microbacteriaceae</taxon>
        <taxon>Subtercola</taxon>
    </lineage>
</organism>
<proteinExistence type="predicted"/>
<sequence length="84" mass="8881">MTQAKNAGIKRNRRPAGAKVVERKIVLSAETAERLRAAGMASGSLSLSLYLELLVGQLEAERGALPVLSPTLDIHSKEAVTKAA</sequence>
<dbReference type="Proteomes" id="UP000306192">
    <property type="component" value="Unassembled WGS sequence"/>
</dbReference>
<accession>A0A4T2BQ45</accession>
<evidence type="ECO:0000313" key="2">
    <source>
        <dbReference type="Proteomes" id="UP000306192"/>
    </source>
</evidence>
<evidence type="ECO:0000313" key="1">
    <source>
        <dbReference type="EMBL" id="TIH33803.1"/>
    </source>
</evidence>
<dbReference type="AlphaFoldDB" id="A0A4T2BQ45"/>